<dbReference type="Pfam" id="PF01037">
    <property type="entry name" value="AsnC_trans_reg"/>
    <property type="match status" value="1"/>
</dbReference>
<dbReference type="InterPro" id="IPR036388">
    <property type="entry name" value="WH-like_DNA-bd_sf"/>
</dbReference>
<evidence type="ECO:0000259" key="5">
    <source>
        <dbReference type="PROSITE" id="PS50956"/>
    </source>
</evidence>
<evidence type="ECO:0000256" key="4">
    <source>
        <dbReference type="SAM" id="MobiDB-lite"/>
    </source>
</evidence>
<dbReference type="InterPro" id="IPR000485">
    <property type="entry name" value="AsnC-type_HTH_dom"/>
</dbReference>
<gene>
    <name evidence="6" type="ORF">CLV30_104236</name>
</gene>
<dbReference type="SUPFAM" id="SSF46785">
    <property type="entry name" value="Winged helix' DNA-binding domain"/>
    <property type="match status" value="1"/>
</dbReference>
<dbReference type="OrthoDB" id="3396933at2"/>
<dbReference type="GO" id="GO:0005829">
    <property type="term" value="C:cytosol"/>
    <property type="evidence" value="ECO:0007669"/>
    <property type="project" value="TreeGrafter"/>
</dbReference>
<dbReference type="InterPro" id="IPR019888">
    <property type="entry name" value="Tscrpt_reg_AsnC-like"/>
</dbReference>
<dbReference type="PANTHER" id="PTHR30154:SF34">
    <property type="entry name" value="TRANSCRIPTIONAL REGULATOR AZLB"/>
    <property type="match status" value="1"/>
</dbReference>
<dbReference type="SUPFAM" id="SSF54909">
    <property type="entry name" value="Dimeric alpha+beta barrel"/>
    <property type="match status" value="1"/>
</dbReference>
<sequence>MSDQTSRRDAGHTWNTGHSSPRPLDDVDRRILAELSANGRTSIRGLAERVHVSRANAYARVDRLLSDGVITGFSAHVDPERAGLSTSAYVLLSIQQNAWREVAAALGSLPYVEHFALVGGDFDVLALVRAPNNAELRHVVLEHIQDVPGVQSTRTWLVFDEHPGQGTRWA</sequence>
<keyword evidence="7" id="KW-1185">Reference proteome</keyword>
<dbReference type="GO" id="GO:0043200">
    <property type="term" value="P:response to amino acid"/>
    <property type="evidence" value="ECO:0007669"/>
    <property type="project" value="TreeGrafter"/>
</dbReference>
<evidence type="ECO:0000256" key="2">
    <source>
        <dbReference type="ARBA" id="ARBA00023125"/>
    </source>
</evidence>
<dbReference type="Gene3D" id="3.30.70.920">
    <property type="match status" value="1"/>
</dbReference>
<keyword evidence="2" id="KW-0238">DNA-binding</keyword>
<organism evidence="6 7">
    <name type="scientific">Haloactinopolyspora alba</name>
    <dbReference type="NCBI Taxonomy" id="648780"/>
    <lineage>
        <taxon>Bacteria</taxon>
        <taxon>Bacillati</taxon>
        <taxon>Actinomycetota</taxon>
        <taxon>Actinomycetes</taxon>
        <taxon>Jiangellales</taxon>
        <taxon>Jiangellaceae</taxon>
        <taxon>Haloactinopolyspora</taxon>
    </lineage>
</organism>
<feature type="region of interest" description="Disordered" evidence="4">
    <location>
        <begin position="1"/>
        <end position="22"/>
    </location>
</feature>
<comment type="caution">
    <text evidence="6">The sequence shown here is derived from an EMBL/GenBank/DDBJ whole genome shotgun (WGS) entry which is preliminary data.</text>
</comment>
<keyword evidence="1" id="KW-0805">Transcription regulation</keyword>
<dbReference type="PRINTS" id="PR00033">
    <property type="entry name" value="HTHASNC"/>
</dbReference>
<dbReference type="Gene3D" id="1.10.10.10">
    <property type="entry name" value="Winged helix-like DNA-binding domain superfamily/Winged helix DNA-binding domain"/>
    <property type="match status" value="1"/>
</dbReference>
<dbReference type="Proteomes" id="UP000243528">
    <property type="component" value="Unassembled WGS sequence"/>
</dbReference>
<evidence type="ECO:0000313" key="7">
    <source>
        <dbReference type="Proteomes" id="UP000243528"/>
    </source>
</evidence>
<dbReference type="PANTHER" id="PTHR30154">
    <property type="entry name" value="LEUCINE-RESPONSIVE REGULATORY PROTEIN"/>
    <property type="match status" value="1"/>
</dbReference>
<dbReference type="Pfam" id="PF13412">
    <property type="entry name" value="HTH_24"/>
    <property type="match status" value="1"/>
</dbReference>
<feature type="compositionally biased region" description="Basic and acidic residues" evidence="4">
    <location>
        <begin position="1"/>
        <end position="11"/>
    </location>
</feature>
<dbReference type="InterPro" id="IPR036390">
    <property type="entry name" value="WH_DNA-bd_sf"/>
</dbReference>
<dbReference type="InterPro" id="IPR011008">
    <property type="entry name" value="Dimeric_a/b-barrel"/>
</dbReference>
<accession>A0A2P8E7C5</accession>
<evidence type="ECO:0000313" key="6">
    <source>
        <dbReference type="EMBL" id="PSL05366.1"/>
    </source>
</evidence>
<protein>
    <submittedName>
        <fullName evidence="6">AsnC family transcriptional regulator</fullName>
    </submittedName>
</protein>
<dbReference type="GO" id="GO:0043565">
    <property type="term" value="F:sequence-specific DNA binding"/>
    <property type="evidence" value="ECO:0007669"/>
    <property type="project" value="InterPro"/>
</dbReference>
<dbReference type="RefSeq" id="WP_106536609.1">
    <property type="nucleotide sequence ID" value="NZ_ML142899.1"/>
</dbReference>
<dbReference type="EMBL" id="PYGE01000004">
    <property type="protein sequence ID" value="PSL05366.1"/>
    <property type="molecule type" value="Genomic_DNA"/>
</dbReference>
<dbReference type="SMART" id="SM00344">
    <property type="entry name" value="HTH_ASNC"/>
    <property type="match status" value="1"/>
</dbReference>
<dbReference type="AlphaFoldDB" id="A0A2P8E7C5"/>
<proteinExistence type="predicted"/>
<dbReference type="InterPro" id="IPR019887">
    <property type="entry name" value="Tscrpt_reg_AsnC/Lrp_C"/>
</dbReference>
<evidence type="ECO:0000256" key="1">
    <source>
        <dbReference type="ARBA" id="ARBA00023015"/>
    </source>
</evidence>
<feature type="domain" description="HTH asnC-type" evidence="5">
    <location>
        <begin position="24"/>
        <end position="85"/>
    </location>
</feature>
<keyword evidence="3" id="KW-0804">Transcription</keyword>
<evidence type="ECO:0000256" key="3">
    <source>
        <dbReference type="ARBA" id="ARBA00023163"/>
    </source>
</evidence>
<reference evidence="6 7" key="1">
    <citation type="submission" date="2018-03" db="EMBL/GenBank/DDBJ databases">
        <title>Genomic Encyclopedia of Archaeal and Bacterial Type Strains, Phase II (KMG-II): from individual species to whole genera.</title>
        <authorList>
            <person name="Goeker M."/>
        </authorList>
    </citation>
    <scope>NUCLEOTIDE SEQUENCE [LARGE SCALE GENOMIC DNA]</scope>
    <source>
        <strain evidence="6 7">DSM 45211</strain>
    </source>
</reference>
<dbReference type="PROSITE" id="PS50956">
    <property type="entry name" value="HTH_ASNC_2"/>
    <property type="match status" value="1"/>
</dbReference>
<name>A0A2P8E7C5_9ACTN</name>